<comment type="similarity">
    <text evidence="1">Belongs to the FrmR/RcnR family.</text>
</comment>
<dbReference type="InterPro" id="IPR038390">
    <property type="entry name" value="Metal_Tscrpt_repr_sf"/>
</dbReference>
<dbReference type="GO" id="GO:0046872">
    <property type="term" value="F:metal ion binding"/>
    <property type="evidence" value="ECO:0007669"/>
    <property type="project" value="InterPro"/>
</dbReference>
<evidence type="ECO:0008006" key="4">
    <source>
        <dbReference type="Google" id="ProtNLM"/>
    </source>
</evidence>
<dbReference type="CDD" id="cd10148">
    <property type="entry name" value="CsoR-like_DUF156"/>
    <property type="match status" value="1"/>
</dbReference>
<dbReference type="AlphaFoldDB" id="A0A0D6MM59"/>
<accession>A0A0D6MM59</accession>
<proteinExistence type="inferred from homology"/>
<evidence type="ECO:0000313" key="2">
    <source>
        <dbReference type="EMBL" id="GAN54368.1"/>
    </source>
</evidence>
<dbReference type="InterPro" id="IPR003735">
    <property type="entry name" value="Metal_Tscrpt_repr"/>
</dbReference>
<dbReference type="GO" id="GO:0003677">
    <property type="term" value="F:DNA binding"/>
    <property type="evidence" value="ECO:0007669"/>
    <property type="project" value="InterPro"/>
</dbReference>
<evidence type="ECO:0000313" key="3">
    <source>
        <dbReference type="Proteomes" id="UP000032679"/>
    </source>
</evidence>
<dbReference type="STRING" id="1231623.Tasa_019_053"/>
<gene>
    <name evidence="2" type="ORF">Tasa_019_053</name>
</gene>
<comment type="caution">
    <text evidence="2">The sequence shown here is derived from an EMBL/GenBank/DDBJ whole genome shotgun (WGS) entry which is preliminary data.</text>
</comment>
<dbReference type="PANTHER" id="PTHR33677:SF3">
    <property type="entry name" value="COPPER-SENSING TRANSCRIPTIONAL REPRESSOR RICR"/>
    <property type="match status" value="1"/>
</dbReference>
<dbReference type="OrthoDB" id="9811244at2"/>
<dbReference type="Proteomes" id="UP000032679">
    <property type="component" value="Unassembled WGS sequence"/>
</dbReference>
<dbReference type="PANTHER" id="PTHR33677">
    <property type="entry name" value="TRANSCRIPTIONAL REPRESSOR FRMR-RELATED"/>
    <property type="match status" value="1"/>
</dbReference>
<name>A0A0D6MM59_9PROT</name>
<evidence type="ECO:0000256" key="1">
    <source>
        <dbReference type="ARBA" id="ARBA00005260"/>
    </source>
</evidence>
<organism evidence="2 3">
    <name type="scientific">Tanticharoenia sakaeratensis NBRC 103193</name>
    <dbReference type="NCBI Taxonomy" id="1231623"/>
    <lineage>
        <taxon>Bacteria</taxon>
        <taxon>Pseudomonadati</taxon>
        <taxon>Pseudomonadota</taxon>
        <taxon>Alphaproteobacteria</taxon>
        <taxon>Acetobacterales</taxon>
        <taxon>Acetobacteraceae</taxon>
        <taxon>Tanticharoenia</taxon>
    </lineage>
</organism>
<dbReference type="RefSeq" id="WP_048848909.1">
    <property type="nucleotide sequence ID" value="NZ_BALE01000019.1"/>
</dbReference>
<keyword evidence="3" id="KW-1185">Reference proteome</keyword>
<dbReference type="Gene3D" id="1.20.58.1000">
    <property type="entry name" value="Metal-sensitive repressor, helix protomer"/>
    <property type="match status" value="1"/>
</dbReference>
<dbReference type="GO" id="GO:0045892">
    <property type="term" value="P:negative regulation of DNA-templated transcription"/>
    <property type="evidence" value="ECO:0007669"/>
    <property type="project" value="UniProtKB-ARBA"/>
</dbReference>
<dbReference type="Pfam" id="PF02583">
    <property type="entry name" value="Trns_repr_metal"/>
    <property type="match status" value="1"/>
</dbReference>
<dbReference type="EMBL" id="BALE01000019">
    <property type="protein sequence ID" value="GAN54368.1"/>
    <property type="molecule type" value="Genomic_DNA"/>
</dbReference>
<sequence length="116" mass="12667">MATGPSATQEAVGCAQCDRQDADHEIRRVEQPQKKALLNRVRRIEGQVGGVLNMIEQDRYCVDIITQISAIKSALDGVAVQILSTHANGCVRKAVLEDGGEEAIDELLGVVRRLMR</sequence>
<reference evidence="2 3" key="1">
    <citation type="submission" date="2012-10" db="EMBL/GenBank/DDBJ databases">
        <title>Genome sequencing of Tanticharoenia sakaeratensis NBRC 103193.</title>
        <authorList>
            <person name="Azuma Y."/>
            <person name="Hadano H."/>
            <person name="Hirakawa H."/>
            <person name="Matsushita K."/>
        </authorList>
    </citation>
    <scope>NUCLEOTIDE SEQUENCE [LARGE SCALE GENOMIC DNA]</scope>
    <source>
        <strain evidence="2 3">NBRC 103193</strain>
    </source>
</reference>
<protein>
    <recommendedName>
        <fullName evidence="4">Copper-sensing transcriptional repressor CsoR</fullName>
    </recommendedName>
</protein>